<dbReference type="InterPro" id="IPR001128">
    <property type="entry name" value="Cyt_P450"/>
</dbReference>
<keyword evidence="5 9" id="KW-0479">Metal-binding</keyword>
<evidence type="ECO:0000256" key="1">
    <source>
        <dbReference type="ARBA" id="ARBA00001971"/>
    </source>
</evidence>
<dbReference type="PANTHER" id="PTHR24305:SF166">
    <property type="entry name" value="CYTOCHROME P450 12A4, MITOCHONDRIAL-RELATED"/>
    <property type="match status" value="1"/>
</dbReference>
<feature type="binding site" description="axial binding residue" evidence="9">
    <location>
        <position position="483"/>
    </location>
    <ligand>
        <name>heme</name>
        <dbReference type="ChEBI" id="CHEBI:30413"/>
    </ligand>
    <ligandPart>
        <name>Fe</name>
        <dbReference type="ChEBI" id="CHEBI:18248"/>
    </ligandPart>
</feature>
<evidence type="ECO:0008006" key="13">
    <source>
        <dbReference type="Google" id="ProtNLM"/>
    </source>
</evidence>
<keyword evidence="7 9" id="KW-0408">Iron</keyword>
<accession>A0AAW0FVE2</accession>
<evidence type="ECO:0000256" key="10">
    <source>
        <dbReference type="RuleBase" id="RU000461"/>
    </source>
</evidence>
<dbReference type="EMBL" id="JASBNA010000021">
    <property type="protein sequence ID" value="KAK7685185.1"/>
    <property type="molecule type" value="Genomic_DNA"/>
</dbReference>
<dbReference type="GO" id="GO:0004497">
    <property type="term" value="F:monooxygenase activity"/>
    <property type="evidence" value="ECO:0007669"/>
    <property type="project" value="UniProtKB-KW"/>
</dbReference>
<keyword evidence="6 10" id="KW-0560">Oxidoreductase</keyword>
<evidence type="ECO:0000256" key="6">
    <source>
        <dbReference type="ARBA" id="ARBA00023002"/>
    </source>
</evidence>
<keyword evidence="8 10" id="KW-0503">Monooxygenase</keyword>
<evidence type="ECO:0000256" key="9">
    <source>
        <dbReference type="PIRSR" id="PIRSR602401-1"/>
    </source>
</evidence>
<evidence type="ECO:0000256" key="7">
    <source>
        <dbReference type="ARBA" id="ARBA00023004"/>
    </source>
</evidence>
<evidence type="ECO:0000313" key="12">
    <source>
        <dbReference type="Proteomes" id="UP001385951"/>
    </source>
</evidence>
<comment type="caution">
    <text evidence="11">The sequence shown here is derived from an EMBL/GenBank/DDBJ whole genome shotgun (WGS) entry which is preliminary data.</text>
</comment>
<name>A0AAW0FVE2_9APHY</name>
<dbReference type="PRINTS" id="PR00463">
    <property type="entry name" value="EP450I"/>
</dbReference>
<dbReference type="Proteomes" id="UP001385951">
    <property type="component" value="Unassembled WGS sequence"/>
</dbReference>
<dbReference type="PRINTS" id="PR00385">
    <property type="entry name" value="P450"/>
</dbReference>
<evidence type="ECO:0000256" key="8">
    <source>
        <dbReference type="ARBA" id="ARBA00023033"/>
    </source>
</evidence>
<dbReference type="Pfam" id="PF00067">
    <property type="entry name" value="p450"/>
    <property type="match status" value="1"/>
</dbReference>
<dbReference type="AlphaFoldDB" id="A0AAW0FVE2"/>
<keyword evidence="4 9" id="KW-0349">Heme</keyword>
<dbReference type="PROSITE" id="PS00086">
    <property type="entry name" value="CYTOCHROME_P450"/>
    <property type="match status" value="1"/>
</dbReference>
<dbReference type="GO" id="GO:0005506">
    <property type="term" value="F:iron ion binding"/>
    <property type="evidence" value="ECO:0007669"/>
    <property type="project" value="InterPro"/>
</dbReference>
<protein>
    <recommendedName>
        <fullName evidence="13">Cytochrome P450</fullName>
    </recommendedName>
</protein>
<comment type="pathway">
    <text evidence="2">Secondary metabolite biosynthesis.</text>
</comment>
<dbReference type="InterPro" id="IPR002401">
    <property type="entry name" value="Cyt_P450_E_grp-I"/>
</dbReference>
<evidence type="ECO:0000313" key="11">
    <source>
        <dbReference type="EMBL" id="KAK7685185.1"/>
    </source>
</evidence>
<dbReference type="SUPFAM" id="SSF48264">
    <property type="entry name" value="Cytochrome P450"/>
    <property type="match status" value="1"/>
</dbReference>
<evidence type="ECO:0000256" key="3">
    <source>
        <dbReference type="ARBA" id="ARBA00010617"/>
    </source>
</evidence>
<gene>
    <name evidence="11" type="ORF">QCA50_011548</name>
</gene>
<reference evidence="11 12" key="1">
    <citation type="submission" date="2022-09" db="EMBL/GenBank/DDBJ databases">
        <authorList>
            <person name="Palmer J.M."/>
        </authorList>
    </citation>
    <scope>NUCLEOTIDE SEQUENCE [LARGE SCALE GENOMIC DNA]</scope>
    <source>
        <strain evidence="11 12">DSM 7382</strain>
    </source>
</reference>
<dbReference type="InterPro" id="IPR036396">
    <property type="entry name" value="Cyt_P450_sf"/>
</dbReference>
<dbReference type="Gene3D" id="1.10.630.10">
    <property type="entry name" value="Cytochrome P450"/>
    <property type="match status" value="1"/>
</dbReference>
<sequence>MHSVIIAVFTAGAGWLLWKLLSDFFVRSPIDNIPGPPSPSLLRGHINQIYHRDGWRFIDMLGTRYNKVVKLNGLFGRRILYVFDPVALQQILIKDMDSYDAPEWFLEMSNLTVGRGLTGVRGEQHRKQRKMLNPVFSPQHLRSITPIFFNVAHKMCDGIEAQIGESVETVNVINWFSRTALELIGQGGLGYSLDSLDKPVANALGDALRELLPAAFEISEVQFLFKHLNKLGSPPFRGALAALLPMPTIQKLRELIDIIEVESKANLADKRTALQAGDDVVVRQVGEGKDIMSILLRANMAASEEDKLPENELVGQMSLMVLAGTDTTSNSLTMLLDIMTQRSEFQDKLRAELVEAQAQYGTDIPFDQLMNLPYMDALCRETLRLHPPATYIYRDSVKDTVLPLSEPIIGNDGSIIKEIPLPAETSIMIGGRAWNLSREVWGPDALEFNPDRWLSPLPSNVTDAHIPGPYSHIMTFGGGGRACIGFKFAELEMKVVLAAMIPKFKVYTSDYRDDIVWNLSNVMNPTVGKESMKPEFYVKLERLKENTKA</sequence>
<dbReference type="GO" id="GO:0020037">
    <property type="term" value="F:heme binding"/>
    <property type="evidence" value="ECO:0007669"/>
    <property type="project" value="InterPro"/>
</dbReference>
<comment type="similarity">
    <text evidence="3 10">Belongs to the cytochrome P450 family.</text>
</comment>
<evidence type="ECO:0000256" key="4">
    <source>
        <dbReference type="ARBA" id="ARBA00022617"/>
    </source>
</evidence>
<organism evidence="11 12">
    <name type="scientific">Cerrena zonata</name>
    <dbReference type="NCBI Taxonomy" id="2478898"/>
    <lineage>
        <taxon>Eukaryota</taxon>
        <taxon>Fungi</taxon>
        <taxon>Dikarya</taxon>
        <taxon>Basidiomycota</taxon>
        <taxon>Agaricomycotina</taxon>
        <taxon>Agaricomycetes</taxon>
        <taxon>Polyporales</taxon>
        <taxon>Cerrenaceae</taxon>
        <taxon>Cerrena</taxon>
    </lineage>
</organism>
<proteinExistence type="inferred from homology"/>
<keyword evidence="12" id="KW-1185">Reference proteome</keyword>
<evidence type="ECO:0000256" key="5">
    <source>
        <dbReference type="ARBA" id="ARBA00022723"/>
    </source>
</evidence>
<dbReference type="InterPro" id="IPR017972">
    <property type="entry name" value="Cyt_P450_CS"/>
</dbReference>
<comment type="cofactor">
    <cofactor evidence="1 9">
        <name>heme</name>
        <dbReference type="ChEBI" id="CHEBI:30413"/>
    </cofactor>
</comment>
<evidence type="ECO:0000256" key="2">
    <source>
        <dbReference type="ARBA" id="ARBA00005179"/>
    </source>
</evidence>
<dbReference type="GO" id="GO:0016705">
    <property type="term" value="F:oxidoreductase activity, acting on paired donors, with incorporation or reduction of molecular oxygen"/>
    <property type="evidence" value="ECO:0007669"/>
    <property type="project" value="InterPro"/>
</dbReference>
<dbReference type="PANTHER" id="PTHR24305">
    <property type="entry name" value="CYTOCHROME P450"/>
    <property type="match status" value="1"/>
</dbReference>
<dbReference type="InterPro" id="IPR050121">
    <property type="entry name" value="Cytochrome_P450_monoxygenase"/>
</dbReference>